<protein>
    <submittedName>
        <fullName evidence="7">Chymotrypsin-1 isoform X1</fullName>
    </submittedName>
</protein>
<dbReference type="PROSITE" id="PS00135">
    <property type="entry name" value="TRYPSIN_SER"/>
    <property type="match status" value="1"/>
</dbReference>
<dbReference type="PANTHER" id="PTHR24252">
    <property type="entry name" value="ACROSIN-RELATED"/>
    <property type="match status" value="1"/>
</dbReference>
<dbReference type="KEGG" id="osn:115224571"/>
<feature type="chain" id="PRO_5027535532" evidence="4">
    <location>
        <begin position="17"/>
        <end position="257"/>
    </location>
</feature>
<evidence type="ECO:0000313" key="6">
    <source>
        <dbReference type="Proteomes" id="UP000515154"/>
    </source>
</evidence>
<evidence type="ECO:0000256" key="4">
    <source>
        <dbReference type="SAM" id="SignalP"/>
    </source>
</evidence>
<evidence type="ECO:0000256" key="1">
    <source>
        <dbReference type="ARBA" id="ARBA00023157"/>
    </source>
</evidence>
<dbReference type="PRINTS" id="PR00722">
    <property type="entry name" value="CHYMOTRYPSIN"/>
</dbReference>
<sequence>MLFLCCLSLVFINVFAAPPNEQIVAGSAAGLCEFPSIVHLKIYNQPRSRSYVTCGGTLIDATHVLTAAHCLDGPVKKISVNIGTNDQNKYGDQSTTTKSFVKHAGYLLSEYVIKNDIAVVRLSKSIKPDSCVQFVPLAQPGEIFDNARCIAAGWGDLGWQQKSPNKLQKVALPAIPTDVCQSNSRMMISKGVLCAGDFKKGGPSTCQGDSGGPLYCPSKKTGQMVLAGVTSFGDNCDNEISAFSSVAYFREWIKNNL</sequence>
<evidence type="ECO:0000313" key="7">
    <source>
        <dbReference type="RefSeq" id="XP_029651356.1"/>
    </source>
</evidence>
<dbReference type="CDD" id="cd00190">
    <property type="entry name" value="Tryp_SPc"/>
    <property type="match status" value="1"/>
</dbReference>
<evidence type="ECO:0000256" key="2">
    <source>
        <dbReference type="ARBA" id="ARBA00024195"/>
    </source>
</evidence>
<evidence type="ECO:0000256" key="3">
    <source>
        <dbReference type="RuleBase" id="RU363034"/>
    </source>
</evidence>
<keyword evidence="1" id="KW-1015">Disulfide bond</keyword>
<feature type="signal peptide" evidence="4">
    <location>
        <begin position="1"/>
        <end position="16"/>
    </location>
</feature>
<accession>A0A6P7TR22</accession>
<dbReference type="AlphaFoldDB" id="A0A6P7TR22"/>
<dbReference type="InterPro" id="IPR018114">
    <property type="entry name" value="TRYPSIN_HIS"/>
</dbReference>
<dbReference type="InterPro" id="IPR009003">
    <property type="entry name" value="Peptidase_S1_PA"/>
</dbReference>
<keyword evidence="6" id="KW-1185">Reference proteome</keyword>
<organism evidence="6 7">
    <name type="scientific">Octopus sinensis</name>
    <name type="common">East Asian common octopus</name>
    <dbReference type="NCBI Taxonomy" id="2607531"/>
    <lineage>
        <taxon>Eukaryota</taxon>
        <taxon>Metazoa</taxon>
        <taxon>Spiralia</taxon>
        <taxon>Lophotrochozoa</taxon>
        <taxon>Mollusca</taxon>
        <taxon>Cephalopoda</taxon>
        <taxon>Coleoidea</taxon>
        <taxon>Octopodiformes</taxon>
        <taxon>Octopoda</taxon>
        <taxon>Incirrata</taxon>
        <taxon>Octopodidae</taxon>
        <taxon>Octopus</taxon>
    </lineage>
</organism>
<dbReference type="GO" id="GO:0004252">
    <property type="term" value="F:serine-type endopeptidase activity"/>
    <property type="evidence" value="ECO:0007669"/>
    <property type="project" value="InterPro"/>
</dbReference>
<dbReference type="InterPro" id="IPR001254">
    <property type="entry name" value="Trypsin_dom"/>
</dbReference>
<comment type="similarity">
    <text evidence="2">Belongs to the peptidase S1 family. CLIP subfamily.</text>
</comment>
<dbReference type="RefSeq" id="XP_029651356.1">
    <property type="nucleotide sequence ID" value="XM_029795496.2"/>
</dbReference>
<keyword evidence="4" id="KW-0732">Signal</keyword>
<dbReference type="Pfam" id="PF00089">
    <property type="entry name" value="Trypsin"/>
    <property type="match status" value="1"/>
</dbReference>
<name>A0A6P7TR22_9MOLL</name>
<dbReference type="PANTHER" id="PTHR24252:SF7">
    <property type="entry name" value="HYALIN"/>
    <property type="match status" value="1"/>
</dbReference>
<dbReference type="GO" id="GO:0006508">
    <property type="term" value="P:proteolysis"/>
    <property type="evidence" value="ECO:0007669"/>
    <property type="project" value="UniProtKB-KW"/>
</dbReference>
<dbReference type="Gene3D" id="2.40.10.10">
    <property type="entry name" value="Trypsin-like serine proteases"/>
    <property type="match status" value="1"/>
</dbReference>
<gene>
    <name evidence="7" type="primary">LOC115224571</name>
</gene>
<proteinExistence type="inferred from homology"/>
<dbReference type="PROSITE" id="PS50240">
    <property type="entry name" value="TRYPSIN_DOM"/>
    <property type="match status" value="1"/>
</dbReference>
<dbReference type="InterPro" id="IPR043504">
    <property type="entry name" value="Peptidase_S1_PA_chymotrypsin"/>
</dbReference>
<dbReference type="Proteomes" id="UP000515154">
    <property type="component" value="Linkage group LG25"/>
</dbReference>
<dbReference type="FunFam" id="2.40.10.10:FF:000002">
    <property type="entry name" value="Transmembrane protease serine"/>
    <property type="match status" value="1"/>
</dbReference>
<dbReference type="SMART" id="SM00020">
    <property type="entry name" value="Tryp_SPc"/>
    <property type="match status" value="1"/>
</dbReference>
<keyword evidence="3" id="KW-0720">Serine protease</keyword>
<keyword evidence="3" id="KW-0378">Hydrolase</keyword>
<dbReference type="PROSITE" id="PS00134">
    <property type="entry name" value="TRYPSIN_HIS"/>
    <property type="match status" value="1"/>
</dbReference>
<evidence type="ECO:0000259" key="5">
    <source>
        <dbReference type="PROSITE" id="PS50240"/>
    </source>
</evidence>
<dbReference type="InterPro" id="IPR033116">
    <property type="entry name" value="TRYPSIN_SER"/>
</dbReference>
<dbReference type="SUPFAM" id="SSF50494">
    <property type="entry name" value="Trypsin-like serine proteases"/>
    <property type="match status" value="1"/>
</dbReference>
<dbReference type="FunFam" id="2.40.10.10:FF:000068">
    <property type="entry name" value="transmembrane protease serine 2"/>
    <property type="match status" value="1"/>
</dbReference>
<feature type="domain" description="Peptidase S1" evidence="5">
    <location>
        <begin position="23"/>
        <end position="257"/>
    </location>
</feature>
<dbReference type="InterPro" id="IPR001314">
    <property type="entry name" value="Peptidase_S1A"/>
</dbReference>
<reference evidence="7" key="1">
    <citation type="submission" date="2025-08" db="UniProtKB">
        <authorList>
            <consortium name="RefSeq"/>
        </authorList>
    </citation>
    <scope>IDENTIFICATION</scope>
</reference>
<keyword evidence="3" id="KW-0645">Protease</keyword>